<name>A0A9X2ND06_9PSEU</name>
<evidence type="ECO:0000256" key="2">
    <source>
        <dbReference type="SAM" id="Phobius"/>
    </source>
</evidence>
<evidence type="ECO:0000313" key="4">
    <source>
        <dbReference type="Proteomes" id="UP001144096"/>
    </source>
</evidence>
<accession>A0A9X2ND06</accession>
<feature type="transmembrane region" description="Helical" evidence="2">
    <location>
        <begin position="188"/>
        <end position="206"/>
    </location>
</feature>
<organism evidence="3 4">
    <name type="scientific">Amycolatopsis iheyensis</name>
    <dbReference type="NCBI Taxonomy" id="2945988"/>
    <lineage>
        <taxon>Bacteria</taxon>
        <taxon>Bacillati</taxon>
        <taxon>Actinomycetota</taxon>
        <taxon>Actinomycetes</taxon>
        <taxon>Pseudonocardiales</taxon>
        <taxon>Pseudonocardiaceae</taxon>
        <taxon>Amycolatopsis</taxon>
    </lineage>
</organism>
<comment type="caution">
    <text evidence="3">The sequence shown here is derived from an EMBL/GenBank/DDBJ whole genome shotgun (WGS) entry which is preliminary data.</text>
</comment>
<reference evidence="3" key="1">
    <citation type="submission" date="2022-06" db="EMBL/GenBank/DDBJ databases">
        <title>Amycolatopsis iheyaensis sp. nov., a new species of the genus Amycolatopsis isolated from soil in Iheya island, Japan.</title>
        <authorList>
            <person name="Ngamcharungchit C."/>
            <person name="Kanto H."/>
            <person name="Take A."/>
            <person name="Intra B."/>
            <person name="Matsumoto A."/>
            <person name="Panbangred W."/>
            <person name="Inahashi Y."/>
        </authorList>
    </citation>
    <scope>NUCLEOTIDE SEQUENCE</scope>
    <source>
        <strain evidence="3">OK19-0408</strain>
    </source>
</reference>
<evidence type="ECO:0000313" key="3">
    <source>
        <dbReference type="EMBL" id="MCR6484429.1"/>
    </source>
</evidence>
<feature type="compositionally biased region" description="Basic and acidic residues" evidence="1">
    <location>
        <begin position="118"/>
        <end position="132"/>
    </location>
</feature>
<feature type="region of interest" description="Disordered" evidence="1">
    <location>
        <begin position="118"/>
        <end position="137"/>
    </location>
</feature>
<feature type="transmembrane region" description="Helical" evidence="2">
    <location>
        <begin position="12"/>
        <end position="30"/>
    </location>
</feature>
<proteinExistence type="predicted"/>
<keyword evidence="2" id="KW-0812">Transmembrane</keyword>
<dbReference type="EMBL" id="JAMXQV010000007">
    <property type="protein sequence ID" value="MCR6484429.1"/>
    <property type="molecule type" value="Genomic_DNA"/>
</dbReference>
<evidence type="ECO:0000256" key="1">
    <source>
        <dbReference type="SAM" id="MobiDB-lite"/>
    </source>
</evidence>
<gene>
    <name evidence="3" type="ORF">M8542_16515</name>
</gene>
<dbReference type="AlphaFoldDB" id="A0A9X2ND06"/>
<keyword evidence="2" id="KW-1133">Transmembrane helix</keyword>
<feature type="transmembrane region" description="Helical" evidence="2">
    <location>
        <begin position="58"/>
        <end position="81"/>
    </location>
</feature>
<protein>
    <submittedName>
        <fullName evidence="3">Uncharacterized protein</fullName>
    </submittedName>
</protein>
<sequence>MLASLLPGFRDVRSALVAGYMWFCAGWLLIGHHARPSTGLLGKPARELLALFGTGGRLAAISVLCLLIGEVTGSLVQATFFRISYGYLRRLTTADLDSRPRGLRGLFRPLSGRAVSRVRDRARENERRHQEAEASEASPRGVIDYEVDRRALGAVREVLHLSPRLIVAKPELYAEFSRIKSESEFRDAILFPLPVLAVAVCVNLAAPTWLQALLIAATLLADVYLFTQSRKQFREAHSLIAHTIADGTISSAAFD</sequence>
<dbReference type="Proteomes" id="UP001144096">
    <property type="component" value="Unassembled WGS sequence"/>
</dbReference>
<keyword evidence="4" id="KW-1185">Reference proteome</keyword>
<dbReference type="RefSeq" id="WP_257921044.1">
    <property type="nucleotide sequence ID" value="NZ_JAMXQV010000007.1"/>
</dbReference>
<keyword evidence="2" id="KW-0472">Membrane</keyword>